<protein>
    <submittedName>
        <fullName evidence="2">Se/S carrier-like protein</fullName>
    </submittedName>
</protein>
<dbReference type="EMBL" id="JBJHZY010000002">
    <property type="protein sequence ID" value="MFL0268985.1"/>
    <property type="molecule type" value="Genomic_DNA"/>
</dbReference>
<dbReference type="Pfam" id="PF11823">
    <property type="entry name" value="Se_S_carrier"/>
    <property type="match status" value="1"/>
</dbReference>
<feature type="domain" description="Putative Se/S carrier protein-like" evidence="1">
    <location>
        <begin position="3"/>
        <end position="32"/>
    </location>
</feature>
<evidence type="ECO:0000313" key="2">
    <source>
        <dbReference type="EMBL" id="MFL0268985.1"/>
    </source>
</evidence>
<proteinExistence type="predicted"/>
<organism evidence="2 3">
    <name type="scientific">Candidatus Clostridium radicumherbarum</name>
    <dbReference type="NCBI Taxonomy" id="3381662"/>
    <lineage>
        <taxon>Bacteria</taxon>
        <taxon>Bacillati</taxon>
        <taxon>Bacillota</taxon>
        <taxon>Clostridia</taxon>
        <taxon>Eubacteriales</taxon>
        <taxon>Clostridiaceae</taxon>
        <taxon>Clostridium</taxon>
    </lineage>
</organism>
<comment type="caution">
    <text evidence="2">The sequence shown here is derived from an EMBL/GenBank/DDBJ whole genome shotgun (WGS) entry which is preliminary data.</text>
</comment>
<accession>A0ABW8TU41</accession>
<sequence>MPCGVSIKYNKEDEEAIKKLVQDNAISIIGFYSLEKQYKKFYA</sequence>
<dbReference type="Proteomes" id="UP001623661">
    <property type="component" value="Unassembled WGS sequence"/>
</dbReference>
<evidence type="ECO:0000259" key="1">
    <source>
        <dbReference type="Pfam" id="PF11823"/>
    </source>
</evidence>
<gene>
    <name evidence="2" type="ORF">ACJDUH_12880</name>
</gene>
<dbReference type="InterPro" id="IPR021778">
    <property type="entry name" value="Se/S_carrier-like"/>
</dbReference>
<dbReference type="RefSeq" id="WP_406765606.1">
    <property type="nucleotide sequence ID" value="NZ_JBJHZY010000002.1"/>
</dbReference>
<reference evidence="2 3" key="1">
    <citation type="submission" date="2024-11" db="EMBL/GenBank/DDBJ databases">
        <authorList>
            <person name="Heng Y.C."/>
            <person name="Lim A.C.H."/>
            <person name="Lee J.K.Y."/>
            <person name="Kittelmann S."/>
        </authorList>
    </citation>
    <scope>NUCLEOTIDE SEQUENCE [LARGE SCALE GENOMIC DNA]</scope>
    <source>
        <strain evidence="2 3">WILCCON 0202</strain>
    </source>
</reference>
<evidence type="ECO:0000313" key="3">
    <source>
        <dbReference type="Proteomes" id="UP001623661"/>
    </source>
</evidence>
<name>A0ABW8TU41_9CLOT</name>
<keyword evidence="3" id="KW-1185">Reference proteome</keyword>